<sequence>MTTSADVMPRNERLEVHYIAPTQFVPNSKLPILIYRNVIPDPGDHNGTAAILEGNGYRVDGFYGCYDTPHYHSNTVEAYAFVQGYTTIKLGKGPRDEDLGNEFYLSKGDLFVQPAGMVHSMIKSSPDCKYVGAYPQGSPHWDVRLGNEDPELVKTLKEGAAAVPIPASDPMFGPQGPLIHIWKAVSEGGNVPDRTKCHQKGYQVPCCESPK</sequence>
<dbReference type="InterPro" id="IPR011051">
    <property type="entry name" value="RmlC_Cupin_sf"/>
</dbReference>
<dbReference type="InterPro" id="IPR047121">
    <property type="entry name" value="YjiB-like"/>
</dbReference>
<dbReference type="PANTHER" id="PTHR36448:SF2">
    <property type="entry name" value="CUPIN TYPE-1 DOMAIN-CONTAINING PROTEIN"/>
    <property type="match status" value="1"/>
</dbReference>
<dbReference type="CDD" id="cd02219">
    <property type="entry name" value="cupin_YjlB-like"/>
    <property type="match status" value="1"/>
</dbReference>
<evidence type="ECO:0000313" key="3">
    <source>
        <dbReference type="Proteomes" id="UP000664132"/>
    </source>
</evidence>
<dbReference type="PANTHER" id="PTHR36448">
    <property type="entry name" value="BLR7373 PROTEIN"/>
    <property type="match status" value="1"/>
</dbReference>
<proteinExistence type="predicted"/>
<dbReference type="InterPro" id="IPR014710">
    <property type="entry name" value="RmlC-like_jellyroll"/>
</dbReference>
<dbReference type="Gene3D" id="2.60.120.10">
    <property type="entry name" value="Jelly Rolls"/>
    <property type="match status" value="1"/>
</dbReference>
<evidence type="ECO:0000259" key="1">
    <source>
        <dbReference type="Pfam" id="PF00190"/>
    </source>
</evidence>
<accession>A0A8H7WK50</accession>
<feature type="domain" description="Cupin type-1" evidence="1">
    <location>
        <begin position="67"/>
        <end position="132"/>
    </location>
</feature>
<name>A0A8H7WK50_9HELO</name>
<reference evidence="2" key="1">
    <citation type="submission" date="2021-02" db="EMBL/GenBank/DDBJ databases">
        <title>Genome sequence Cadophora malorum strain M34.</title>
        <authorList>
            <person name="Stefanovic E."/>
            <person name="Vu D."/>
            <person name="Scully C."/>
            <person name="Dijksterhuis J."/>
            <person name="Roader J."/>
            <person name="Houbraken J."/>
        </authorList>
    </citation>
    <scope>NUCLEOTIDE SEQUENCE</scope>
    <source>
        <strain evidence="2">M34</strain>
    </source>
</reference>
<dbReference type="EMBL" id="JAFJYH010000002">
    <property type="protein sequence ID" value="KAG4426553.1"/>
    <property type="molecule type" value="Genomic_DNA"/>
</dbReference>
<evidence type="ECO:0000313" key="2">
    <source>
        <dbReference type="EMBL" id="KAG4426553.1"/>
    </source>
</evidence>
<dbReference type="Proteomes" id="UP000664132">
    <property type="component" value="Unassembled WGS sequence"/>
</dbReference>
<comment type="caution">
    <text evidence="2">The sequence shown here is derived from an EMBL/GenBank/DDBJ whole genome shotgun (WGS) entry which is preliminary data.</text>
</comment>
<protein>
    <recommendedName>
        <fullName evidence="1">Cupin type-1 domain-containing protein</fullName>
    </recommendedName>
</protein>
<dbReference type="AlphaFoldDB" id="A0A8H7WK50"/>
<organism evidence="2 3">
    <name type="scientific">Cadophora malorum</name>
    <dbReference type="NCBI Taxonomy" id="108018"/>
    <lineage>
        <taxon>Eukaryota</taxon>
        <taxon>Fungi</taxon>
        <taxon>Dikarya</taxon>
        <taxon>Ascomycota</taxon>
        <taxon>Pezizomycotina</taxon>
        <taxon>Leotiomycetes</taxon>
        <taxon>Helotiales</taxon>
        <taxon>Ploettnerulaceae</taxon>
        <taxon>Cadophora</taxon>
    </lineage>
</organism>
<dbReference type="OrthoDB" id="2446447at2759"/>
<dbReference type="SUPFAM" id="SSF51182">
    <property type="entry name" value="RmlC-like cupins"/>
    <property type="match status" value="1"/>
</dbReference>
<dbReference type="Pfam" id="PF00190">
    <property type="entry name" value="Cupin_1"/>
    <property type="match status" value="1"/>
</dbReference>
<dbReference type="InterPro" id="IPR006045">
    <property type="entry name" value="Cupin_1"/>
</dbReference>
<gene>
    <name evidence="2" type="ORF">IFR04_000435</name>
</gene>
<keyword evidence="3" id="KW-1185">Reference proteome</keyword>